<dbReference type="OrthoDB" id="2668416at2759"/>
<dbReference type="EMBL" id="CAJQZP010001402">
    <property type="protein sequence ID" value="CAG5043371.1"/>
    <property type="molecule type" value="Genomic_DNA"/>
</dbReference>
<organism evidence="1 2">
    <name type="scientific">Parnassius apollo</name>
    <name type="common">Apollo butterfly</name>
    <name type="synonym">Papilio apollo</name>
    <dbReference type="NCBI Taxonomy" id="110799"/>
    <lineage>
        <taxon>Eukaryota</taxon>
        <taxon>Metazoa</taxon>
        <taxon>Ecdysozoa</taxon>
        <taxon>Arthropoda</taxon>
        <taxon>Hexapoda</taxon>
        <taxon>Insecta</taxon>
        <taxon>Pterygota</taxon>
        <taxon>Neoptera</taxon>
        <taxon>Endopterygota</taxon>
        <taxon>Lepidoptera</taxon>
        <taxon>Glossata</taxon>
        <taxon>Ditrysia</taxon>
        <taxon>Papilionoidea</taxon>
        <taxon>Papilionidae</taxon>
        <taxon>Parnassiinae</taxon>
        <taxon>Parnassini</taxon>
        <taxon>Parnassius</taxon>
        <taxon>Parnassius</taxon>
    </lineage>
</organism>
<reference evidence="1" key="1">
    <citation type="submission" date="2021-04" db="EMBL/GenBank/DDBJ databases">
        <authorList>
            <person name="Tunstrom K."/>
        </authorList>
    </citation>
    <scope>NUCLEOTIDE SEQUENCE</scope>
</reference>
<comment type="caution">
    <text evidence="1">The sequence shown here is derived from an EMBL/GenBank/DDBJ whole genome shotgun (WGS) entry which is preliminary data.</text>
</comment>
<sequence>MDLTQKSKKSSYCHRGPLMVDIYATRNRYDQTVQFEWYSLTYMAYKPYTLREIVTIRRYDKQCRRMSAMASTDDVLAVVGLIFALKEKKVKRKKRSIWCKEWLMKRSVNSHVNLLAELMMIPKDWHNFLRMDHDTYSYLHLLNMVAPIIEEHYYEKCYSTP</sequence>
<evidence type="ECO:0000313" key="1">
    <source>
        <dbReference type="EMBL" id="CAG5043371.1"/>
    </source>
</evidence>
<accession>A0A8S3Y262</accession>
<evidence type="ECO:0000313" key="2">
    <source>
        <dbReference type="Proteomes" id="UP000691718"/>
    </source>
</evidence>
<proteinExistence type="predicted"/>
<protein>
    <submittedName>
        <fullName evidence="1">(apollo) hypothetical protein</fullName>
    </submittedName>
</protein>
<dbReference type="AlphaFoldDB" id="A0A8S3Y262"/>
<name>A0A8S3Y262_PARAO</name>
<keyword evidence="2" id="KW-1185">Reference proteome</keyword>
<dbReference type="Proteomes" id="UP000691718">
    <property type="component" value="Unassembled WGS sequence"/>
</dbReference>
<gene>
    <name evidence="1" type="ORF">PAPOLLO_LOCUS22685</name>
</gene>